<accession>A0A381RE19</accession>
<evidence type="ECO:0008006" key="2">
    <source>
        <dbReference type="Google" id="ProtNLM"/>
    </source>
</evidence>
<gene>
    <name evidence="1" type="ORF">METZ01_LOCUS42052</name>
</gene>
<evidence type="ECO:0000313" key="1">
    <source>
        <dbReference type="EMBL" id="SUZ89198.1"/>
    </source>
</evidence>
<dbReference type="AlphaFoldDB" id="A0A381RE19"/>
<name>A0A381RE19_9ZZZZ</name>
<sequence>MKRIMNNSVLDLHGISHSQVDRIVENFVLLNQQHIPLEIICGNSQRMFNLVISVLNRIGCKNFERIDYGSIIIRKI</sequence>
<protein>
    <recommendedName>
        <fullName evidence="2">Smr domain-containing protein</fullName>
    </recommendedName>
</protein>
<organism evidence="1">
    <name type="scientific">marine metagenome</name>
    <dbReference type="NCBI Taxonomy" id="408172"/>
    <lineage>
        <taxon>unclassified sequences</taxon>
        <taxon>metagenomes</taxon>
        <taxon>ecological metagenomes</taxon>
    </lineage>
</organism>
<proteinExistence type="predicted"/>
<dbReference type="EMBL" id="UINC01001808">
    <property type="protein sequence ID" value="SUZ89198.1"/>
    <property type="molecule type" value="Genomic_DNA"/>
</dbReference>
<reference evidence="1" key="1">
    <citation type="submission" date="2018-05" db="EMBL/GenBank/DDBJ databases">
        <authorList>
            <person name="Lanie J.A."/>
            <person name="Ng W.-L."/>
            <person name="Kazmierczak K.M."/>
            <person name="Andrzejewski T.M."/>
            <person name="Davidsen T.M."/>
            <person name="Wayne K.J."/>
            <person name="Tettelin H."/>
            <person name="Glass J.I."/>
            <person name="Rusch D."/>
            <person name="Podicherti R."/>
            <person name="Tsui H.-C.T."/>
            <person name="Winkler M.E."/>
        </authorList>
    </citation>
    <scope>NUCLEOTIDE SEQUENCE</scope>
</reference>